<evidence type="ECO:0000313" key="2">
    <source>
        <dbReference type="EMBL" id="SOZ36500.1"/>
    </source>
</evidence>
<comment type="caution">
    <text evidence="2">The sequence shown here is derived from an EMBL/GenBank/DDBJ whole genome shotgun (WGS) entry which is preliminary data.</text>
</comment>
<evidence type="ECO:0000256" key="1">
    <source>
        <dbReference type="SAM" id="MobiDB-lite"/>
    </source>
</evidence>
<feature type="compositionally biased region" description="Low complexity" evidence="1">
    <location>
        <begin position="393"/>
        <end position="402"/>
    </location>
</feature>
<name>A0ABY1V1C2_9BURK</name>
<accession>A0ABY1V1C2</accession>
<sequence>MRVLQSVSSPLGGDDGGCCLLGVGDLVVRHDLDRAAQRRVVLLAQAVGRAGVEQLLRGGGVGQRHAQRLGTLQRQVQVLLVQLDAEARIEGALDHAVAVHFQDARRGETAHQRLAHLGRIGTGLGREQQRFGHGLDVQRDDDLVGHLGGLAVAVAAHQRDVLAHQLEQRLDLVEGLLRAADHDRQRRGLGAHFTARHRRVQVRGAQLVDARGEVLGGDRRDRAHVDHDLAVAGFLAGGLERGGHALLAEQHRFHVRRVRHHDDDDVGTLGDFLGAGTDGHACIDQRLRGRVDVMHEQRVAGGAQVARHRCAHDAQADEADVASGCHVMSPKNKKNEIEASGVGCSQAARAGPSKVFSLSPHGERVGVRGGLARCHIKRSLRFLKASPLRQAPALTPAPLPQAGEGSKQALIARRARRASPGRLR</sequence>
<protein>
    <submittedName>
        <fullName evidence="2">Uncharacterized protein</fullName>
    </submittedName>
</protein>
<feature type="region of interest" description="Disordered" evidence="1">
    <location>
        <begin position="393"/>
        <end position="424"/>
    </location>
</feature>
<dbReference type="Proteomes" id="UP000256710">
    <property type="component" value="Unassembled WGS sequence"/>
</dbReference>
<organism evidence="2 3">
    <name type="scientific">Cupriavidus neocaledonicus</name>
    <dbReference type="NCBI Taxonomy" id="1040979"/>
    <lineage>
        <taxon>Bacteria</taxon>
        <taxon>Pseudomonadati</taxon>
        <taxon>Pseudomonadota</taxon>
        <taxon>Betaproteobacteria</taxon>
        <taxon>Burkholderiales</taxon>
        <taxon>Burkholderiaceae</taxon>
        <taxon>Cupriavidus</taxon>
    </lineage>
</organism>
<gene>
    <name evidence="2" type="ORF">CBM2605_A280091</name>
</gene>
<proteinExistence type="predicted"/>
<evidence type="ECO:0000313" key="3">
    <source>
        <dbReference type="Proteomes" id="UP000256710"/>
    </source>
</evidence>
<feature type="compositionally biased region" description="Basic residues" evidence="1">
    <location>
        <begin position="413"/>
        <end position="424"/>
    </location>
</feature>
<reference evidence="2 3" key="1">
    <citation type="submission" date="2018-01" db="EMBL/GenBank/DDBJ databases">
        <authorList>
            <person name="Clerissi C."/>
        </authorList>
    </citation>
    <scope>NUCLEOTIDE SEQUENCE [LARGE SCALE GENOMIC DNA]</scope>
    <source>
        <strain evidence="2">Cupriavidus taiwanensis STM 6082</strain>
    </source>
</reference>
<keyword evidence="3" id="KW-1185">Reference proteome</keyword>
<dbReference type="EMBL" id="OFTC01000021">
    <property type="protein sequence ID" value="SOZ36500.1"/>
    <property type="molecule type" value="Genomic_DNA"/>
</dbReference>